<comment type="caution">
    <text evidence="2">The sequence shown here is derived from an EMBL/GenBank/DDBJ whole genome shotgun (WGS) entry which is preliminary data.</text>
</comment>
<dbReference type="PROSITE" id="PS51257">
    <property type="entry name" value="PROKAR_LIPOPROTEIN"/>
    <property type="match status" value="1"/>
</dbReference>
<organism evidence="2 3">
    <name type="scientific">Undibacterium hunanense</name>
    <dbReference type="NCBI Taxonomy" id="2762292"/>
    <lineage>
        <taxon>Bacteria</taxon>
        <taxon>Pseudomonadati</taxon>
        <taxon>Pseudomonadota</taxon>
        <taxon>Betaproteobacteria</taxon>
        <taxon>Burkholderiales</taxon>
        <taxon>Oxalobacteraceae</taxon>
        <taxon>Undibacterium</taxon>
    </lineage>
</organism>
<dbReference type="InterPro" id="IPR024447">
    <property type="entry name" value="YXWGXW_rpt"/>
</dbReference>
<keyword evidence="3" id="KW-1185">Reference proteome</keyword>
<proteinExistence type="predicted"/>
<accession>A0ABR6ZYG1</accession>
<evidence type="ECO:0000256" key="1">
    <source>
        <dbReference type="SAM" id="SignalP"/>
    </source>
</evidence>
<evidence type="ECO:0000313" key="3">
    <source>
        <dbReference type="Proteomes" id="UP000650424"/>
    </source>
</evidence>
<feature type="signal peptide" evidence="1">
    <location>
        <begin position="1"/>
        <end position="23"/>
    </location>
</feature>
<name>A0ABR6ZYG1_9BURK</name>
<keyword evidence="1" id="KW-0732">Signal</keyword>
<evidence type="ECO:0000313" key="2">
    <source>
        <dbReference type="EMBL" id="MBC3920814.1"/>
    </source>
</evidence>
<protein>
    <submittedName>
        <fullName evidence="2">YXWGXW repeat-containing protein</fullName>
    </submittedName>
</protein>
<gene>
    <name evidence="2" type="ORF">H8L32_25335</name>
</gene>
<reference evidence="2 3" key="1">
    <citation type="submission" date="2020-08" db="EMBL/GenBank/DDBJ databases">
        <title>Novel species isolated from subtropical streams in China.</title>
        <authorList>
            <person name="Lu H."/>
        </authorList>
    </citation>
    <scope>NUCLEOTIDE SEQUENCE [LARGE SCALE GENOMIC DNA]</scope>
    <source>
        <strain evidence="2 3">CY18W</strain>
    </source>
</reference>
<dbReference type="RefSeq" id="WP_186950646.1">
    <property type="nucleotide sequence ID" value="NZ_JACOGF010000019.1"/>
</dbReference>
<dbReference type="EMBL" id="JACOGF010000019">
    <property type="protein sequence ID" value="MBC3920814.1"/>
    <property type="molecule type" value="Genomic_DNA"/>
</dbReference>
<dbReference type="Pfam" id="PF12779">
    <property type="entry name" value="WXXGXW"/>
    <property type="match status" value="2"/>
</dbReference>
<sequence length="120" mass="13592">MKTIPLCLTAVAVATLMSACVVAPRPVYHPQPVYAPQPYPVGTVIIQNEPPAPYAEVIGVPPTPGYIWIGGAWFWEGGRHVWHGGYWSAPRSGHYWVAHHWERAGNGWYFREGHWEPHRR</sequence>
<feature type="chain" id="PRO_5045320979" evidence="1">
    <location>
        <begin position="24"/>
        <end position="120"/>
    </location>
</feature>
<dbReference type="Proteomes" id="UP000650424">
    <property type="component" value="Unassembled WGS sequence"/>
</dbReference>